<organism evidence="1 2">
    <name type="scientific">Cyclobacterium qasimii M12-11B</name>
    <dbReference type="NCBI Taxonomy" id="641524"/>
    <lineage>
        <taxon>Bacteria</taxon>
        <taxon>Pseudomonadati</taxon>
        <taxon>Bacteroidota</taxon>
        <taxon>Cytophagia</taxon>
        <taxon>Cytophagales</taxon>
        <taxon>Cyclobacteriaceae</taxon>
        <taxon>Cyclobacterium</taxon>
    </lineage>
</organism>
<dbReference type="RefSeq" id="WP_020888404.1">
    <property type="nucleotide sequence ID" value="NZ_ATNM01000197.1"/>
</dbReference>
<sequence length="123" mass="14428">MTKSFTTNDLIRYIYQEMEEEENDQLVQLLQDDQQLMQEYIDLLSTIEKLDIVLIEPSDSIINAIKKRHGPKDWKKYNTNNSIFPVVSPKRQEFFLQLSQSKEIGILVSNLVLPILKNKDLSK</sequence>
<comment type="caution">
    <text evidence="1">The sequence shown here is derived from an EMBL/GenBank/DDBJ whole genome shotgun (WGS) entry which is preliminary data.</text>
</comment>
<dbReference type="Proteomes" id="UP000014974">
    <property type="component" value="Unassembled WGS sequence"/>
</dbReference>
<evidence type="ECO:0000313" key="1">
    <source>
        <dbReference type="EMBL" id="EPR65207.1"/>
    </source>
</evidence>
<dbReference type="PATRIC" id="fig|641524.5.peg.5693"/>
<name>S7V6M1_9BACT</name>
<dbReference type="STRING" id="641524.ADICYQ_5740"/>
<proteinExistence type="predicted"/>
<dbReference type="AlphaFoldDB" id="S7V6M1"/>
<dbReference type="EMBL" id="ATNM01000197">
    <property type="protein sequence ID" value="EPR65207.1"/>
    <property type="molecule type" value="Genomic_DNA"/>
</dbReference>
<evidence type="ECO:0000313" key="2">
    <source>
        <dbReference type="Proteomes" id="UP000014974"/>
    </source>
</evidence>
<gene>
    <name evidence="1" type="ORF">ADICYQ_5740</name>
</gene>
<protein>
    <submittedName>
        <fullName evidence="1">Uncharacterized protein</fullName>
    </submittedName>
</protein>
<reference evidence="1 2" key="1">
    <citation type="journal article" date="2013" name="Genome Announc.">
        <title>Draft Genome Sequence of Cyclobacterium qasimii Strain M12-11BT, Isolated from Arctic Marine Sediment.</title>
        <authorList>
            <person name="Shivaji S."/>
            <person name="Ara S."/>
            <person name="Singh A."/>
            <person name="Kumar Pinnaka A."/>
        </authorList>
    </citation>
    <scope>NUCLEOTIDE SEQUENCE [LARGE SCALE GENOMIC DNA]</scope>
    <source>
        <strain evidence="1 2">M12-11B</strain>
    </source>
</reference>
<accession>S7V6M1</accession>